<comment type="cofactor">
    <cofactor evidence="16">
        <name>Mg(2+)</name>
        <dbReference type="ChEBI" id="CHEBI:18420"/>
    </cofactor>
    <text evidence="16">Binds 2 magnesium ions per subunit. They probably participate in the reaction catalyzed by the enzyme. May bind an additional third magnesium ion after substrate binding.</text>
</comment>
<evidence type="ECO:0000256" key="12">
    <source>
        <dbReference type="ARBA" id="ARBA00023242"/>
    </source>
</evidence>
<dbReference type="PANTHER" id="PTHR11081">
    <property type="entry name" value="FLAP ENDONUCLEASE FAMILY MEMBER"/>
    <property type="match status" value="1"/>
</dbReference>
<dbReference type="HAMAP" id="MF_00614">
    <property type="entry name" value="Fen"/>
    <property type="match status" value="1"/>
</dbReference>
<dbReference type="PROSITE" id="PS00841">
    <property type="entry name" value="XPG_1"/>
    <property type="match status" value="1"/>
</dbReference>
<dbReference type="GO" id="GO:0000287">
    <property type="term" value="F:magnesium ion binding"/>
    <property type="evidence" value="ECO:0007669"/>
    <property type="project" value="UniProtKB-UniRule"/>
</dbReference>
<keyword evidence="17" id="KW-0175">Coiled coil</keyword>
<reference evidence="20 21" key="1">
    <citation type="submission" date="2020-06" db="EMBL/GenBank/DDBJ databases">
        <authorList>
            <person name="Li R."/>
            <person name="Bekaert M."/>
        </authorList>
    </citation>
    <scope>NUCLEOTIDE SEQUENCE [LARGE SCALE GENOMIC DNA]</scope>
    <source>
        <strain evidence="21">wild</strain>
    </source>
</reference>
<evidence type="ECO:0000256" key="6">
    <source>
        <dbReference type="ARBA" id="ARBA00022763"/>
    </source>
</evidence>
<dbReference type="SUPFAM" id="SSF88723">
    <property type="entry name" value="PIN domain-like"/>
    <property type="match status" value="1"/>
</dbReference>
<dbReference type="GO" id="GO:0030145">
    <property type="term" value="F:manganese ion binding"/>
    <property type="evidence" value="ECO:0007669"/>
    <property type="project" value="TreeGrafter"/>
</dbReference>
<dbReference type="GO" id="GO:0008409">
    <property type="term" value="F:5'-3' exonuclease activity"/>
    <property type="evidence" value="ECO:0007669"/>
    <property type="project" value="UniProtKB-UniRule"/>
</dbReference>
<protein>
    <recommendedName>
        <fullName evidence="16">Flap endonuclease 1</fullName>
        <shortName evidence="16">FEN-1</shortName>
        <ecNumber evidence="16">3.1.-.-</ecNumber>
    </recommendedName>
    <alternativeName>
        <fullName evidence="16">Flap structure-specific endonuclease 1</fullName>
    </alternativeName>
</protein>
<sequence>MKEQEIKNYFGRKVAIDASMCIYQFLIAVRQDGSQLMNEDGETTSHLMGMFYRSIRMLEHGIKPVYVFDGKPPDMKSGELEKRKERREEAQKALEKAEEAGDEENIEKFNRRLVKVSKQHNEECKELLKLMGVPYIELFLLYNTMLSRYMWIASGTLYEPFYKKPAQVIPRMYSNKHVIAVPQVSLCKEMSRNLTVAEARKLPIKEFHYQKLLDELGMNKDEFIDLCILLGCDYCESIRGIGPKRAYDLVKQHHCIEEILKHLDSKKYTVPEDWMYKEARRLFQEPEVTDPETLDLKWTDPDEEALVEYMVNKKNFSEDRIRNGIKKLQKAKQGSTQGRLDSFFSVVSTTSTKRKQEEQKGSAKKKAKGTFKRGK</sequence>
<evidence type="ECO:0000313" key="20">
    <source>
        <dbReference type="EMBL" id="CAC5387539.1"/>
    </source>
</evidence>
<proteinExistence type="inferred from homology"/>
<dbReference type="GO" id="GO:0005739">
    <property type="term" value="C:mitochondrion"/>
    <property type="evidence" value="ECO:0007669"/>
    <property type="project" value="UniProtKB-SubCell"/>
</dbReference>
<dbReference type="GO" id="GO:0017108">
    <property type="term" value="F:5'-flap endonuclease activity"/>
    <property type="evidence" value="ECO:0007669"/>
    <property type="project" value="UniProtKB-UniRule"/>
</dbReference>
<dbReference type="GO" id="GO:0043137">
    <property type="term" value="P:DNA replication, removal of RNA primer"/>
    <property type="evidence" value="ECO:0007669"/>
    <property type="project" value="UniProtKB-UniRule"/>
</dbReference>
<evidence type="ECO:0000256" key="13">
    <source>
        <dbReference type="ARBA" id="ARBA00029382"/>
    </source>
</evidence>
<feature type="region of interest" description="Disordered" evidence="18">
    <location>
        <begin position="350"/>
        <end position="375"/>
    </location>
</feature>
<keyword evidence="21" id="KW-1185">Reference proteome</keyword>
<keyword evidence="9 16" id="KW-0460">Magnesium</keyword>
<dbReference type="Gene3D" id="3.40.50.1010">
    <property type="entry name" value="5'-nuclease"/>
    <property type="match status" value="1"/>
</dbReference>
<dbReference type="GO" id="GO:0005730">
    <property type="term" value="C:nucleolus"/>
    <property type="evidence" value="ECO:0007669"/>
    <property type="project" value="UniProtKB-SubCell"/>
</dbReference>
<evidence type="ECO:0000256" key="18">
    <source>
        <dbReference type="SAM" id="MobiDB-lite"/>
    </source>
</evidence>
<keyword evidence="11 16" id="KW-0234">DNA repair</keyword>
<dbReference type="GO" id="GO:0003677">
    <property type="term" value="F:DNA binding"/>
    <property type="evidence" value="ECO:0007669"/>
    <property type="project" value="UniProtKB-UniRule"/>
</dbReference>
<comment type="function">
    <text evidence="13 16">Structure-specific nuclease with 5'-flap endonuclease and 5'-3' exonuclease activities involved in DNA replication and repair. During DNA replication, cleaves the 5'-overhanging flap structure that is generated by displacement synthesis when DNA polymerase encounters the 5'-end of a downstream Okazaki fragment. It enters the flap from the 5'-end and then tracks to cleave the flap base, leaving a nick for ligation. Also involved in the long patch base excision repair (LP-BER) pathway, by cleaving within the apurinic/apyrimidinic (AP) site-terminated flap. Acts as a genome stabilization factor that prevents flaps from equilibrating into structures that lead to duplications and deletions. Also possesses 5'-3' exonuclease activity on nicked or gapped double-stranded DNA, and exhibits RNase H activity. Also involved in replication and repair of rDNA and in repairing mitochondrial DNA.</text>
</comment>
<keyword evidence="10 16" id="KW-0496">Mitochondrion</keyword>
<evidence type="ECO:0000256" key="10">
    <source>
        <dbReference type="ARBA" id="ARBA00023128"/>
    </source>
</evidence>
<comment type="similarity">
    <text evidence="14 16">Belongs to the XPG/RAD2 endonuclease family. FEN1 subfamily.</text>
</comment>
<dbReference type="Proteomes" id="UP000507470">
    <property type="component" value="Unassembled WGS sequence"/>
</dbReference>
<keyword evidence="8 16" id="KW-0269">Exonuclease</keyword>
<evidence type="ECO:0000256" key="11">
    <source>
        <dbReference type="ARBA" id="ARBA00023204"/>
    </source>
</evidence>
<evidence type="ECO:0000256" key="3">
    <source>
        <dbReference type="ARBA" id="ARBA00022722"/>
    </source>
</evidence>
<evidence type="ECO:0000256" key="15">
    <source>
        <dbReference type="ARBA" id="ARBA00063178"/>
    </source>
</evidence>
<evidence type="ECO:0000256" key="2">
    <source>
        <dbReference type="ARBA" id="ARBA00022705"/>
    </source>
</evidence>
<evidence type="ECO:0000256" key="7">
    <source>
        <dbReference type="ARBA" id="ARBA00022801"/>
    </source>
</evidence>
<dbReference type="Gene3D" id="1.10.150.20">
    <property type="entry name" value="5' to 3' exonuclease, C-terminal subdomain"/>
    <property type="match status" value="1"/>
</dbReference>
<dbReference type="GO" id="GO:0006284">
    <property type="term" value="P:base-excision repair"/>
    <property type="evidence" value="ECO:0007669"/>
    <property type="project" value="UniProtKB-UniRule"/>
</dbReference>
<dbReference type="SUPFAM" id="SSF47807">
    <property type="entry name" value="5' to 3' exonuclease, C-terminal subdomain"/>
    <property type="match status" value="1"/>
</dbReference>
<dbReference type="InterPro" id="IPR023426">
    <property type="entry name" value="Flap_endonuc"/>
</dbReference>
<dbReference type="EMBL" id="CACVKT020004014">
    <property type="protein sequence ID" value="CAC5387539.1"/>
    <property type="molecule type" value="Genomic_DNA"/>
</dbReference>
<dbReference type="CDD" id="cd09867">
    <property type="entry name" value="PIN_FEN1"/>
    <property type="match status" value="1"/>
</dbReference>
<dbReference type="AlphaFoldDB" id="A0A6J8BXU0"/>
<keyword evidence="4 16" id="KW-0479">Metal-binding</keyword>
<evidence type="ECO:0000256" key="5">
    <source>
        <dbReference type="ARBA" id="ARBA00022759"/>
    </source>
</evidence>
<dbReference type="GO" id="GO:0005654">
    <property type="term" value="C:nucleoplasm"/>
    <property type="evidence" value="ECO:0007669"/>
    <property type="project" value="UniProtKB-SubCell"/>
</dbReference>
<feature type="compositionally biased region" description="Basic residues" evidence="18">
    <location>
        <begin position="362"/>
        <end position="375"/>
    </location>
</feature>
<feature type="coiled-coil region" evidence="17">
    <location>
        <begin position="80"/>
        <end position="107"/>
    </location>
</feature>
<accession>A0A6J8BXU0</accession>
<evidence type="ECO:0000256" key="16">
    <source>
        <dbReference type="HAMAP-Rule" id="MF_03140"/>
    </source>
</evidence>
<name>A0A6J8BXU0_MYTCO</name>
<dbReference type="EC" id="3.1.-.-" evidence="16"/>
<evidence type="ECO:0000259" key="19">
    <source>
        <dbReference type="SMART" id="SM00485"/>
    </source>
</evidence>
<keyword evidence="12 16" id="KW-0539">Nucleus</keyword>
<keyword evidence="3 16" id="KW-0540">Nuclease</keyword>
<dbReference type="InterPro" id="IPR029060">
    <property type="entry name" value="PIN-like_dom_sf"/>
</dbReference>
<dbReference type="FunFam" id="1.10.150.20:FF:000009">
    <property type="entry name" value="Flap endonuclease 1"/>
    <property type="match status" value="1"/>
</dbReference>
<evidence type="ECO:0000256" key="14">
    <source>
        <dbReference type="ARBA" id="ARBA00034726"/>
    </source>
</evidence>
<dbReference type="PRINTS" id="PR00853">
    <property type="entry name" value="XPGRADSUPER"/>
</dbReference>
<gene>
    <name evidence="20" type="ORF">MCOR_22853</name>
</gene>
<evidence type="ECO:0000256" key="8">
    <source>
        <dbReference type="ARBA" id="ARBA00022839"/>
    </source>
</evidence>
<keyword evidence="6 16" id="KW-0227">DNA damage</keyword>
<dbReference type="InterPro" id="IPR019974">
    <property type="entry name" value="XPG_CS"/>
</dbReference>
<dbReference type="InterPro" id="IPR006085">
    <property type="entry name" value="XPG_DNA_repair_N"/>
</dbReference>
<keyword evidence="1 16" id="KW-0597">Phosphoprotein</keyword>
<dbReference type="InterPro" id="IPR006084">
    <property type="entry name" value="XPG/Rad2"/>
</dbReference>
<dbReference type="FunFam" id="3.40.50.1010:FF:000016">
    <property type="entry name" value="Flap endonuclease 1"/>
    <property type="match status" value="1"/>
</dbReference>
<organism evidence="20 21">
    <name type="scientific">Mytilus coruscus</name>
    <name type="common">Sea mussel</name>
    <dbReference type="NCBI Taxonomy" id="42192"/>
    <lineage>
        <taxon>Eukaryota</taxon>
        <taxon>Metazoa</taxon>
        <taxon>Spiralia</taxon>
        <taxon>Lophotrochozoa</taxon>
        <taxon>Mollusca</taxon>
        <taxon>Bivalvia</taxon>
        <taxon>Autobranchia</taxon>
        <taxon>Pteriomorphia</taxon>
        <taxon>Mytilida</taxon>
        <taxon>Mytiloidea</taxon>
        <taxon>Mytilidae</taxon>
        <taxon>Mytilinae</taxon>
        <taxon>Mytilus</taxon>
    </lineage>
</organism>
<dbReference type="OrthoDB" id="1937206at2759"/>
<evidence type="ECO:0000256" key="4">
    <source>
        <dbReference type="ARBA" id="ARBA00022723"/>
    </source>
</evidence>
<dbReference type="SMART" id="SM00485">
    <property type="entry name" value="XPGN"/>
    <property type="match status" value="1"/>
</dbReference>
<evidence type="ECO:0000313" key="21">
    <source>
        <dbReference type="Proteomes" id="UP000507470"/>
    </source>
</evidence>
<keyword evidence="2 16" id="KW-0235">DNA replication</keyword>
<keyword evidence="7 16" id="KW-0378">Hydrolase</keyword>
<dbReference type="InterPro" id="IPR008918">
    <property type="entry name" value="HhH2"/>
</dbReference>
<evidence type="ECO:0000256" key="1">
    <source>
        <dbReference type="ARBA" id="ARBA00022553"/>
    </source>
</evidence>
<dbReference type="InterPro" id="IPR036279">
    <property type="entry name" value="5-3_exonuclease_C_sf"/>
</dbReference>
<feature type="domain" description="XPG N-terminal" evidence="19">
    <location>
        <begin position="1"/>
        <end position="90"/>
    </location>
</feature>
<comment type="subunit">
    <text evidence="15">Interacts with PCNA1 and PCNA2. Three molecules of FEN1 bind to one PCNA trimer with each molecule binding to one PCNA monomer. PCNA stimulates the nuclease activity without altering cleavage specificity.</text>
</comment>
<keyword evidence="5 16" id="KW-0255">Endonuclease</keyword>
<evidence type="ECO:0000256" key="9">
    <source>
        <dbReference type="ARBA" id="ARBA00022842"/>
    </source>
</evidence>
<evidence type="ECO:0000256" key="17">
    <source>
        <dbReference type="SAM" id="Coils"/>
    </source>
</evidence>
<dbReference type="Pfam" id="PF00752">
    <property type="entry name" value="XPG_N"/>
    <property type="match status" value="1"/>
</dbReference>
<dbReference type="Pfam" id="PF00867">
    <property type="entry name" value="XPG_I"/>
    <property type="match status" value="1"/>
</dbReference>
<dbReference type="SMART" id="SM00279">
    <property type="entry name" value="HhH2"/>
    <property type="match status" value="1"/>
</dbReference>
<dbReference type="InterPro" id="IPR006086">
    <property type="entry name" value="XPG-I_dom"/>
</dbReference>
<comment type="subcellular location">
    <subcellularLocation>
        <location evidence="16">Nucleus</location>
        <location evidence="16">Nucleolus</location>
    </subcellularLocation>
    <subcellularLocation>
        <location evidence="16">Nucleus</location>
        <location evidence="16">Nucleoplasm</location>
    </subcellularLocation>
    <subcellularLocation>
        <location evidence="16">Mitochondrion</location>
    </subcellularLocation>
    <text evidence="16">Resides mostly in the nucleoli and relocalizes to the nucleoplasm upon DNA damage.</text>
</comment>
<dbReference type="PANTHER" id="PTHR11081:SF9">
    <property type="entry name" value="FLAP ENDONUCLEASE 1"/>
    <property type="match status" value="1"/>
</dbReference>
<dbReference type="GO" id="GO:0004523">
    <property type="term" value="F:RNA-DNA hybrid ribonuclease activity"/>
    <property type="evidence" value="ECO:0007669"/>
    <property type="project" value="TreeGrafter"/>
</dbReference>